<dbReference type="AlphaFoldDB" id="A0A7X5QAI6"/>
<keyword evidence="3" id="KW-1185">Reference proteome</keyword>
<gene>
    <name evidence="2" type="ORF">C5469_00995</name>
</gene>
<feature type="signal peptide" evidence="1">
    <location>
        <begin position="1"/>
        <end position="19"/>
    </location>
</feature>
<comment type="caution">
    <text evidence="2">The sequence shown here is derived from an EMBL/GenBank/DDBJ whole genome shotgun (WGS) entry which is preliminary data.</text>
</comment>
<dbReference type="EMBL" id="PUJW01000001">
    <property type="protein sequence ID" value="NHB90771.1"/>
    <property type="molecule type" value="Genomic_DNA"/>
</dbReference>
<feature type="chain" id="PRO_5030967297" evidence="1">
    <location>
        <begin position="20"/>
        <end position="173"/>
    </location>
</feature>
<evidence type="ECO:0000313" key="2">
    <source>
        <dbReference type="EMBL" id="NHB90771.1"/>
    </source>
</evidence>
<dbReference type="RefSeq" id="WP_166301108.1">
    <property type="nucleotide sequence ID" value="NZ_CAWPIB010000001.1"/>
</dbReference>
<evidence type="ECO:0000256" key="1">
    <source>
        <dbReference type="SAM" id="SignalP"/>
    </source>
</evidence>
<accession>A0A7X5QAI6</accession>
<evidence type="ECO:0000313" key="3">
    <source>
        <dbReference type="Proteomes" id="UP000591844"/>
    </source>
</evidence>
<organism evidence="2 3">
    <name type="scientific">Photorhabdus cinerea</name>
    <dbReference type="NCBI Taxonomy" id="471575"/>
    <lineage>
        <taxon>Bacteria</taxon>
        <taxon>Pseudomonadati</taxon>
        <taxon>Pseudomonadota</taxon>
        <taxon>Gammaproteobacteria</taxon>
        <taxon>Enterobacterales</taxon>
        <taxon>Morganellaceae</taxon>
        <taxon>Photorhabdus</taxon>
    </lineage>
</organism>
<name>A0A7X5QAI6_9GAMM</name>
<proteinExistence type="predicted"/>
<sequence length="173" mass="19460">MKRVLLGLMLSTLSLSSWAVDGYKGVKFGSSIDDVINSKLCTYKKIENSVYNIKEVSSYVCYDLNFSGKKTTAIFTFIDNKFQRISIDVDPDTAYLMEALQHKYGRPSSRPDQDQIALSKTTGIPVSFGFDDDTIFVAKRYTNGNSSALLIYTTSHYEEKIRQLSTSNLSQDI</sequence>
<keyword evidence="1" id="KW-0732">Signal</keyword>
<dbReference type="Proteomes" id="UP000591844">
    <property type="component" value="Unassembled WGS sequence"/>
</dbReference>
<reference evidence="2 3" key="1">
    <citation type="submission" date="2018-02" db="EMBL/GenBank/DDBJ databases">
        <authorList>
            <person name="Machado R.A."/>
        </authorList>
    </citation>
    <scope>NUCLEOTIDE SEQUENCE [LARGE SCALE GENOMIC DNA]</scope>
    <source>
        <strain evidence="2 3">DSM 19724</strain>
    </source>
</reference>
<protein>
    <submittedName>
        <fullName evidence="2">Uncharacterized protein</fullName>
    </submittedName>
</protein>